<evidence type="ECO:0000313" key="1">
    <source>
        <dbReference type="EMBL" id="GJS87940.1"/>
    </source>
</evidence>
<accession>A0ABQ4ZFZ1</accession>
<protein>
    <recommendedName>
        <fullName evidence="3">MAK10-like protein</fullName>
    </recommendedName>
</protein>
<organism evidence="1 2">
    <name type="scientific">Tanacetum coccineum</name>
    <dbReference type="NCBI Taxonomy" id="301880"/>
    <lineage>
        <taxon>Eukaryota</taxon>
        <taxon>Viridiplantae</taxon>
        <taxon>Streptophyta</taxon>
        <taxon>Embryophyta</taxon>
        <taxon>Tracheophyta</taxon>
        <taxon>Spermatophyta</taxon>
        <taxon>Magnoliopsida</taxon>
        <taxon>eudicotyledons</taxon>
        <taxon>Gunneridae</taxon>
        <taxon>Pentapetalae</taxon>
        <taxon>asterids</taxon>
        <taxon>campanulids</taxon>
        <taxon>Asterales</taxon>
        <taxon>Asteraceae</taxon>
        <taxon>Asteroideae</taxon>
        <taxon>Anthemideae</taxon>
        <taxon>Anthemidinae</taxon>
        <taxon>Tanacetum</taxon>
    </lineage>
</organism>
<reference evidence="1" key="2">
    <citation type="submission" date="2022-01" db="EMBL/GenBank/DDBJ databases">
        <authorList>
            <person name="Yamashiro T."/>
            <person name="Shiraishi A."/>
            <person name="Satake H."/>
            <person name="Nakayama K."/>
        </authorList>
    </citation>
    <scope>NUCLEOTIDE SEQUENCE</scope>
</reference>
<reference evidence="1" key="1">
    <citation type="journal article" date="2022" name="Int. J. Mol. Sci.">
        <title>Draft Genome of Tanacetum Coccineum: Genomic Comparison of Closely Related Tanacetum-Family Plants.</title>
        <authorList>
            <person name="Yamashiro T."/>
            <person name="Shiraishi A."/>
            <person name="Nakayama K."/>
            <person name="Satake H."/>
        </authorList>
    </citation>
    <scope>NUCLEOTIDE SEQUENCE</scope>
</reference>
<keyword evidence="2" id="KW-1185">Reference proteome</keyword>
<proteinExistence type="predicted"/>
<dbReference type="Proteomes" id="UP001151760">
    <property type="component" value="Unassembled WGS sequence"/>
</dbReference>
<comment type="caution">
    <text evidence="1">The sequence shown here is derived from an EMBL/GenBank/DDBJ whole genome shotgun (WGS) entry which is preliminary data.</text>
</comment>
<dbReference type="EMBL" id="BQNB010011237">
    <property type="protein sequence ID" value="GJS87940.1"/>
    <property type="molecule type" value="Genomic_DNA"/>
</dbReference>
<name>A0ABQ4ZFZ1_9ASTR</name>
<evidence type="ECO:0000313" key="2">
    <source>
        <dbReference type="Proteomes" id="UP001151760"/>
    </source>
</evidence>
<gene>
    <name evidence="1" type="ORF">Tco_0770576</name>
</gene>
<sequence length="192" mass="21643">MEAHLAPKPSVQVNKITSSCEICSGPYDTQYCMEDPKQAFVDYASPRTDEAGVKWFTFKLEQNNLGDTYNPSWKSHPNFSSSLPLKLVNAIKTCFKQTNDFQNDQLQEPEKDLEDEFKDLNLKLLVLEALAHAPIYNAILDKYVESLELSKNGFVFIQGEMPKKIKDPGLFTLPCRLGDSNPFDTLADLGSL</sequence>
<evidence type="ECO:0008006" key="3">
    <source>
        <dbReference type="Google" id="ProtNLM"/>
    </source>
</evidence>